<proteinExistence type="predicted"/>
<dbReference type="EMBL" id="WHPD01001996">
    <property type="protein sequence ID" value="MPV88854.1"/>
    <property type="molecule type" value="Genomic_DNA"/>
</dbReference>
<dbReference type="InterPro" id="IPR029068">
    <property type="entry name" value="Glyas_Bleomycin-R_OHBP_Dase"/>
</dbReference>
<dbReference type="CDD" id="cd07247">
    <property type="entry name" value="SgaA_N_like"/>
    <property type="match status" value="1"/>
</dbReference>
<evidence type="ECO:0000313" key="2">
    <source>
        <dbReference type="EMBL" id="MPV88854.1"/>
    </source>
</evidence>
<organism evidence="2 3">
    <name type="scientific">Georgenia ruanii</name>
    <dbReference type="NCBI Taxonomy" id="348442"/>
    <lineage>
        <taxon>Bacteria</taxon>
        <taxon>Bacillati</taxon>
        <taxon>Actinomycetota</taxon>
        <taxon>Actinomycetes</taxon>
        <taxon>Micrococcales</taxon>
        <taxon>Bogoriellaceae</taxon>
        <taxon>Georgenia</taxon>
    </lineage>
</organism>
<dbReference type="SUPFAM" id="SSF54593">
    <property type="entry name" value="Glyoxalase/Bleomycin resistance protein/Dihydroxybiphenyl dioxygenase"/>
    <property type="match status" value="1"/>
</dbReference>
<dbReference type="PANTHER" id="PTHR33993">
    <property type="entry name" value="GLYOXALASE-RELATED"/>
    <property type="match status" value="1"/>
</dbReference>
<dbReference type="InterPro" id="IPR037523">
    <property type="entry name" value="VOC_core"/>
</dbReference>
<dbReference type="PANTHER" id="PTHR33993:SF2">
    <property type="entry name" value="VOC DOMAIN-CONTAINING PROTEIN"/>
    <property type="match status" value="1"/>
</dbReference>
<dbReference type="PROSITE" id="PS51819">
    <property type="entry name" value="VOC"/>
    <property type="match status" value="1"/>
</dbReference>
<dbReference type="Pfam" id="PF22677">
    <property type="entry name" value="Ble-like_N"/>
    <property type="match status" value="1"/>
</dbReference>
<accession>A0A7J9UYU6</accession>
<dbReference type="AlphaFoldDB" id="A0A7J9UYU6"/>
<keyword evidence="3" id="KW-1185">Reference proteome</keyword>
<dbReference type="InterPro" id="IPR053863">
    <property type="entry name" value="Glyoxy/Ble-like_N"/>
</dbReference>
<dbReference type="InterPro" id="IPR052164">
    <property type="entry name" value="Anthracycline_SecMetBiosynth"/>
</dbReference>
<reference evidence="2 3" key="1">
    <citation type="submission" date="2019-10" db="EMBL/GenBank/DDBJ databases">
        <title>Georgenia wutianyii sp. nov. and Georgenia yuyongxinii sp. nov. isolated from plateau pika (Ochotona curzoniae) in the Qinghai-Tibet plateau of China.</title>
        <authorList>
            <person name="Tian Z."/>
        </authorList>
    </citation>
    <scope>NUCLEOTIDE SEQUENCE [LARGE SCALE GENOMIC DNA]</scope>
    <source>
        <strain evidence="2 3">JCM 15130</strain>
    </source>
</reference>
<sequence length="130" mass="13787">MPRPVHFEIHASDVARAQEFYGTVFGWSFQDWSEYAGMPYLGVTTGEGQPGIDGAIMQRRGEAPAPGQPVAGAVLTVGVEDYDAAEAAILGAGGAVALPKYALPGMAWQGYYLDTDGNIFGIHQPDEQAK</sequence>
<dbReference type="RefSeq" id="WP_152231539.1">
    <property type="nucleotide sequence ID" value="NZ_BAAAOT010000009.1"/>
</dbReference>
<name>A0A7J9UYU6_9MICO</name>
<feature type="domain" description="VOC" evidence="1">
    <location>
        <begin position="3"/>
        <end position="125"/>
    </location>
</feature>
<dbReference type="OrthoDB" id="9793039at2"/>
<dbReference type="Proteomes" id="UP000429644">
    <property type="component" value="Unassembled WGS sequence"/>
</dbReference>
<gene>
    <name evidence="2" type="ORF">GB882_09250</name>
</gene>
<dbReference type="Gene3D" id="3.10.180.10">
    <property type="entry name" value="2,3-Dihydroxybiphenyl 1,2-Dioxygenase, domain 1"/>
    <property type="match status" value="1"/>
</dbReference>
<comment type="caution">
    <text evidence="2">The sequence shown here is derived from an EMBL/GenBank/DDBJ whole genome shotgun (WGS) entry which is preliminary data.</text>
</comment>
<evidence type="ECO:0000259" key="1">
    <source>
        <dbReference type="PROSITE" id="PS51819"/>
    </source>
</evidence>
<protein>
    <submittedName>
        <fullName evidence="2">VOC family protein</fullName>
    </submittedName>
</protein>
<evidence type="ECO:0000313" key="3">
    <source>
        <dbReference type="Proteomes" id="UP000429644"/>
    </source>
</evidence>